<dbReference type="Proteomes" id="UP000436027">
    <property type="component" value="Unassembled WGS sequence"/>
</dbReference>
<protein>
    <submittedName>
        <fullName evidence="1">Uncharacterized protein</fullName>
    </submittedName>
</protein>
<name>A0AAD3X2H7_MICMQ</name>
<comment type="caution">
    <text evidence="1">The sequence shown here is derived from an EMBL/GenBank/DDBJ whole genome shotgun (WGS) entry which is preliminary data.</text>
</comment>
<organism evidence="1 2">
    <name type="scientific">Microbacterium maritypicum</name>
    <name type="common">Microbacterium liquefaciens</name>
    <dbReference type="NCBI Taxonomy" id="33918"/>
    <lineage>
        <taxon>Bacteria</taxon>
        <taxon>Bacillati</taxon>
        <taxon>Actinomycetota</taxon>
        <taxon>Actinomycetes</taxon>
        <taxon>Micrococcales</taxon>
        <taxon>Microbacteriaceae</taxon>
        <taxon>Microbacterium</taxon>
    </lineage>
</organism>
<sequence>MTRLMPYDSEGLWLKSRLFINRAMDAAVEFEEAAFWACCALELLGKSALSRVSPLLIALPTDDGTSLLVASGAVEGADSFVTIQAKAVWARCGRAFKQFNVPEAKVLSLGRNAYIHSADIGFDVIPPADWWPRFWALAHVLIAHCDKVVEDYVGAARAVVVEEHLETNRANRDRRLKSLIENAQLRLRLHLSNSMAGRMQIDWDRFENTASGWSYRSSHECPACGNGADIGGEEILDRELVRASYDDPDPHVTLVIATEELACESCHLILGEADLLERAEVDLSFEAEGSLEDVAELFEEEYNNE</sequence>
<dbReference type="AlphaFoldDB" id="A0AAD3X2H7"/>
<reference evidence="1 2" key="1">
    <citation type="submission" date="2019-09" db="EMBL/GenBank/DDBJ databases">
        <title>Whole genome sequencing of Microbacterium maritypicum.</title>
        <authorList>
            <person name="Lenchi N."/>
        </authorList>
    </citation>
    <scope>NUCLEOTIDE SEQUENCE [LARGE SCALE GENOMIC DNA]</scope>
    <source>
        <strain evidence="1 2">DSM 12512</strain>
    </source>
</reference>
<evidence type="ECO:0000313" key="2">
    <source>
        <dbReference type="Proteomes" id="UP000436027"/>
    </source>
</evidence>
<proteinExistence type="predicted"/>
<gene>
    <name evidence="1" type="ORF">F6W70_12810</name>
</gene>
<evidence type="ECO:0000313" key="1">
    <source>
        <dbReference type="EMBL" id="KAB1883489.1"/>
    </source>
</evidence>
<accession>A0AAD3X2H7</accession>
<dbReference type="EMBL" id="WAAQ01000002">
    <property type="protein sequence ID" value="KAB1883489.1"/>
    <property type="molecule type" value="Genomic_DNA"/>
</dbReference>
<dbReference type="RefSeq" id="WP_151486928.1">
    <property type="nucleotide sequence ID" value="NZ_BAAAIN010000001.1"/>
</dbReference>